<dbReference type="Pfam" id="PF01244">
    <property type="entry name" value="Peptidase_M19"/>
    <property type="match status" value="1"/>
</dbReference>
<dbReference type="SUPFAM" id="SSF51556">
    <property type="entry name" value="Metallo-dependent hydrolases"/>
    <property type="match status" value="1"/>
</dbReference>
<dbReference type="AlphaFoldDB" id="A0A093UZH9"/>
<comment type="catalytic activity">
    <reaction evidence="2">
        <text>an L-aminoacyl-L-amino acid + H2O = 2 an L-alpha-amino acid</text>
        <dbReference type="Rhea" id="RHEA:48940"/>
        <dbReference type="ChEBI" id="CHEBI:15377"/>
        <dbReference type="ChEBI" id="CHEBI:59869"/>
        <dbReference type="ChEBI" id="CHEBI:77460"/>
        <dbReference type="EC" id="3.4.13.19"/>
    </reaction>
</comment>
<dbReference type="GO" id="GO:0070573">
    <property type="term" value="F:metallodipeptidase activity"/>
    <property type="evidence" value="ECO:0007669"/>
    <property type="project" value="InterPro"/>
</dbReference>
<gene>
    <name evidence="5" type="ORF">GQ26_0380810</name>
</gene>
<keyword evidence="2" id="KW-0862">Zinc</keyword>
<dbReference type="EC" id="3.4.13.19" evidence="2"/>
<dbReference type="InterPro" id="IPR032466">
    <property type="entry name" value="Metal_Hydrolase"/>
</dbReference>
<keyword evidence="2" id="KW-0482">Metalloprotease</keyword>
<keyword evidence="2" id="KW-0479">Metal-binding</keyword>
<proteinExistence type="inferred from homology"/>
<comment type="similarity">
    <text evidence="2">Belongs to the metallo-dependent hydrolases superfamily. Peptidase M19 family.</text>
</comment>
<organism evidence="5">
    <name type="scientific">Talaromyces marneffei PM1</name>
    <dbReference type="NCBI Taxonomy" id="1077442"/>
    <lineage>
        <taxon>Eukaryota</taxon>
        <taxon>Fungi</taxon>
        <taxon>Dikarya</taxon>
        <taxon>Ascomycota</taxon>
        <taxon>Pezizomycotina</taxon>
        <taxon>Eurotiomycetes</taxon>
        <taxon>Eurotiomycetidae</taxon>
        <taxon>Eurotiales</taxon>
        <taxon>Trichocomaceae</taxon>
        <taxon>Talaromyces</taxon>
        <taxon>Talaromyces sect. Talaromyces</taxon>
    </lineage>
</organism>
<evidence type="ECO:0000256" key="4">
    <source>
        <dbReference type="SAM" id="Phobius"/>
    </source>
</evidence>
<dbReference type="GO" id="GO:0006508">
    <property type="term" value="P:proteolysis"/>
    <property type="evidence" value="ECO:0007669"/>
    <property type="project" value="UniProtKB-KW"/>
</dbReference>
<dbReference type="Gene3D" id="3.20.20.140">
    <property type="entry name" value="Metal-dependent hydrolases"/>
    <property type="match status" value="1"/>
</dbReference>
<comment type="caution">
    <text evidence="5">The sequence shown here is derived from an EMBL/GenBank/DDBJ whole genome shotgun (WGS) entry which is preliminary data.</text>
</comment>
<keyword evidence="2" id="KW-0378">Hydrolase</keyword>
<keyword evidence="4" id="KW-1133">Transmembrane helix</keyword>
<feature type="region of interest" description="Disordered" evidence="3">
    <location>
        <begin position="1"/>
        <end position="26"/>
    </location>
</feature>
<evidence type="ECO:0000313" key="5">
    <source>
        <dbReference type="EMBL" id="KFX43129.1"/>
    </source>
</evidence>
<dbReference type="PANTHER" id="PTHR10443">
    <property type="entry name" value="MICROSOMAL DIPEPTIDASE"/>
    <property type="match status" value="1"/>
</dbReference>
<dbReference type="InterPro" id="IPR008257">
    <property type="entry name" value="Pept_M19"/>
</dbReference>
<evidence type="ECO:0000256" key="2">
    <source>
        <dbReference type="RuleBase" id="RU341113"/>
    </source>
</evidence>
<dbReference type="CDD" id="cd01301">
    <property type="entry name" value="rDP_like"/>
    <property type="match status" value="1"/>
</dbReference>
<dbReference type="HOGENOM" id="CLU_031404_4_0_1"/>
<keyword evidence="4" id="KW-0812">Transmembrane</keyword>
<evidence type="ECO:0000256" key="3">
    <source>
        <dbReference type="SAM" id="MobiDB-lite"/>
    </source>
</evidence>
<feature type="transmembrane region" description="Helical" evidence="4">
    <location>
        <begin position="42"/>
        <end position="59"/>
    </location>
</feature>
<reference evidence="5" key="1">
    <citation type="journal article" date="2014" name="PLoS Genet.">
        <title>Signature Gene Expression Reveals Novel Clues to the Molecular Mechanisms of Dimorphic Transition in Penicillium marneffei.</title>
        <authorList>
            <person name="Yang E."/>
            <person name="Wang G."/>
            <person name="Cai J."/>
            <person name="Woo P.C."/>
            <person name="Lau S.K."/>
            <person name="Yuen K.-Y."/>
            <person name="Chow W.-N."/>
            <person name="Lin X."/>
        </authorList>
    </citation>
    <scope>NUCLEOTIDE SEQUENCE [LARGE SCALE GENOMIC DNA]</scope>
    <source>
        <strain evidence="5">PM1</strain>
    </source>
</reference>
<dbReference type="eggNOG" id="KOG4127">
    <property type="taxonomic scope" value="Eukaryota"/>
</dbReference>
<name>A0A093UZH9_TALMA</name>
<protein>
    <recommendedName>
        <fullName evidence="2">Dipeptidase</fullName>
        <ecNumber evidence="2">3.4.13.19</ecNumber>
    </recommendedName>
</protein>
<dbReference type="GO" id="GO:0046872">
    <property type="term" value="F:metal ion binding"/>
    <property type="evidence" value="ECO:0007669"/>
    <property type="project" value="UniProtKB-UniRule"/>
</dbReference>
<evidence type="ECO:0000256" key="1">
    <source>
        <dbReference type="ARBA" id="ARBA00022997"/>
    </source>
</evidence>
<keyword evidence="4" id="KW-0472">Membrane</keyword>
<accession>A0A093UZH9</accession>
<dbReference type="PROSITE" id="PS51365">
    <property type="entry name" value="RENAL_DIPEPTIDASE_2"/>
    <property type="match status" value="1"/>
</dbReference>
<comment type="cofactor">
    <cofactor evidence="2">
        <name>Zn(2+)</name>
        <dbReference type="ChEBI" id="CHEBI:29105"/>
    </cofactor>
</comment>
<sequence length="475" mass="52249">MDSQDEKHGLLGNENRPSSEFMQEKDGLPAINTPRRSFRSRVWSLALAALLTLTAFGFWSTSSFKHCHKVMPMKNIEDRVHKILSETPLIDGHNDLPILVRAMYGNKIYSSDFIKRFAFGNLTGHVDAPRLADGQVGGTFWSVFVPCPADGADFSKENYAESVRTTYEQVDVMTRIQQEFKGILSESPNGTTALEEFRRGKIISPLGIEGLHSIGNSLTHLRSFYKLGVRYATLTHNCHNIYADAALVEIPGGGIKKADPVWNGVSEKGKILVSEMNRLGMIVDLAHVSEATMHDVLGAGKDDWIGSQAPVIFSHSSTHALCPHPRNPTDETLKLVKKTDSVVMVNFYPQFISCTASDREDGMPDFYAPNATLAHVANHIMHIGNLIGFDHVGLGSDFDGIESTPEGLEDVSKYPDLIAELLRRGVSDSDAAKVAGGNLLRVWKKVDEVALKLQAEGVLPAEDDIPPMKPDQIFV</sequence>
<dbReference type="PANTHER" id="PTHR10443:SF12">
    <property type="entry name" value="DIPEPTIDASE"/>
    <property type="match status" value="1"/>
</dbReference>
<keyword evidence="2" id="KW-0645">Protease</keyword>
<dbReference type="EMBL" id="JPOX01000038">
    <property type="protein sequence ID" value="KFX43129.1"/>
    <property type="molecule type" value="Genomic_DNA"/>
</dbReference>
<keyword evidence="1 2" id="KW-0224">Dipeptidase</keyword>